<dbReference type="Proteomes" id="UP001604277">
    <property type="component" value="Unassembled WGS sequence"/>
</dbReference>
<reference evidence="3" key="1">
    <citation type="submission" date="2024-07" db="EMBL/GenBank/DDBJ databases">
        <title>Two chromosome-level genome assemblies of Korean endemic species Abeliophyllum distichum and Forsythia ovata (Oleaceae).</title>
        <authorList>
            <person name="Jang H."/>
        </authorList>
    </citation>
    <scope>NUCLEOTIDE SEQUENCE [LARGE SCALE GENOMIC DNA]</scope>
</reference>
<dbReference type="EMBL" id="JBFOLJ010000007">
    <property type="protein sequence ID" value="KAL2522429.1"/>
    <property type="molecule type" value="Genomic_DNA"/>
</dbReference>
<comment type="caution">
    <text evidence="2">The sequence shown here is derived from an EMBL/GenBank/DDBJ whole genome shotgun (WGS) entry which is preliminary data.</text>
</comment>
<evidence type="ECO:0000256" key="1">
    <source>
        <dbReference type="SAM" id="Phobius"/>
    </source>
</evidence>
<accession>A0ABD1UBP9</accession>
<name>A0ABD1UBP9_9LAMI</name>
<keyword evidence="1" id="KW-0472">Membrane</keyword>
<proteinExistence type="predicted"/>
<evidence type="ECO:0000313" key="2">
    <source>
        <dbReference type="EMBL" id="KAL2522429.1"/>
    </source>
</evidence>
<gene>
    <name evidence="2" type="ORF">Fot_26352</name>
</gene>
<keyword evidence="3" id="KW-1185">Reference proteome</keyword>
<sequence>METQILGTEKYLWSSVLFTIVFVIWGWRIFNWIWLKPKKKERFLRQQGFKGNSYTLMKVLFGDVKENSIEYAEALQKTINIDDETVPRFMPFVHKTIERYGMHVQEYLFALQQENHYSLQQFESSYVVHGVFSKDNSRVLYFKHYSKKTQFPGS</sequence>
<dbReference type="AlphaFoldDB" id="A0ABD1UBP9"/>
<keyword evidence="1" id="KW-0812">Transmembrane</keyword>
<feature type="transmembrane region" description="Helical" evidence="1">
    <location>
        <begin position="12"/>
        <end position="35"/>
    </location>
</feature>
<keyword evidence="1" id="KW-1133">Transmembrane helix</keyword>
<evidence type="ECO:0000313" key="3">
    <source>
        <dbReference type="Proteomes" id="UP001604277"/>
    </source>
</evidence>
<protein>
    <submittedName>
        <fullName evidence="2">Cytochrome</fullName>
    </submittedName>
</protein>
<organism evidence="2 3">
    <name type="scientific">Forsythia ovata</name>
    <dbReference type="NCBI Taxonomy" id="205694"/>
    <lineage>
        <taxon>Eukaryota</taxon>
        <taxon>Viridiplantae</taxon>
        <taxon>Streptophyta</taxon>
        <taxon>Embryophyta</taxon>
        <taxon>Tracheophyta</taxon>
        <taxon>Spermatophyta</taxon>
        <taxon>Magnoliopsida</taxon>
        <taxon>eudicotyledons</taxon>
        <taxon>Gunneridae</taxon>
        <taxon>Pentapetalae</taxon>
        <taxon>asterids</taxon>
        <taxon>lamiids</taxon>
        <taxon>Lamiales</taxon>
        <taxon>Oleaceae</taxon>
        <taxon>Forsythieae</taxon>
        <taxon>Forsythia</taxon>
    </lineage>
</organism>